<protein>
    <submittedName>
        <fullName evidence="3">Tetratricopeptide repeat protein</fullName>
    </submittedName>
</protein>
<gene>
    <name evidence="3" type="ORF">SYV04_03930</name>
</gene>
<reference evidence="3 4" key="1">
    <citation type="submission" date="2023-12" db="EMBL/GenBank/DDBJ databases">
        <title>the genome sequence of Hyalangium sp. s54d21.</title>
        <authorList>
            <person name="Zhang X."/>
        </authorList>
    </citation>
    <scope>NUCLEOTIDE SEQUENCE [LARGE SCALE GENOMIC DNA]</scope>
    <source>
        <strain evidence="4">s54d21</strain>
    </source>
</reference>
<feature type="compositionally biased region" description="Pro residues" evidence="2">
    <location>
        <begin position="67"/>
        <end position="88"/>
    </location>
</feature>
<accession>A0ABU5GWE8</accession>
<comment type="caution">
    <text evidence="3">The sequence shown here is derived from an EMBL/GenBank/DDBJ whole genome shotgun (WGS) entry which is preliminary data.</text>
</comment>
<keyword evidence="1" id="KW-0802">TPR repeat</keyword>
<dbReference type="InterPro" id="IPR019734">
    <property type="entry name" value="TPR_rpt"/>
</dbReference>
<dbReference type="SUPFAM" id="SSF48452">
    <property type="entry name" value="TPR-like"/>
    <property type="match status" value="1"/>
</dbReference>
<feature type="compositionally biased region" description="Pro residues" evidence="2">
    <location>
        <begin position="48"/>
        <end position="58"/>
    </location>
</feature>
<organism evidence="3 4">
    <name type="scientific">Hyalangium rubrum</name>
    <dbReference type="NCBI Taxonomy" id="3103134"/>
    <lineage>
        <taxon>Bacteria</taxon>
        <taxon>Pseudomonadati</taxon>
        <taxon>Myxococcota</taxon>
        <taxon>Myxococcia</taxon>
        <taxon>Myxococcales</taxon>
        <taxon>Cystobacterineae</taxon>
        <taxon>Archangiaceae</taxon>
        <taxon>Hyalangium</taxon>
    </lineage>
</organism>
<evidence type="ECO:0000313" key="3">
    <source>
        <dbReference type="EMBL" id="MDY7225513.1"/>
    </source>
</evidence>
<dbReference type="InterPro" id="IPR011990">
    <property type="entry name" value="TPR-like_helical_dom_sf"/>
</dbReference>
<dbReference type="Proteomes" id="UP001291309">
    <property type="component" value="Unassembled WGS sequence"/>
</dbReference>
<dbReference type="RefSeq" id="WP_321544223.1">
    <property type="nucleotide sequence ID" value="NZ_JAXIVS010000001.1"/>
</dbReference>
<feature type="region of interest" description="Disordered" evidence="2">
    <location>
        <begin position="1"/>
        <end position="123"/>
    </location>
</feature>
<dbReference type="SMART" id="SM00028">
    <property type="entry name" value="TPR"/>
    <property type="match status" value="1"/>
</dbReference>
<dbReference type="PROSITE" id="PS50005">
    <property type="entry name" value="TPR"/>
    <property type="match status" value="1"/>
</dbReference>
<keyword evidence="4" id="KW-1185">Reference proteome</keyword>
<feature type="repeat" description="TPR" evidence="1">
    <location>
        <begin position="156"/>
        <end position="189"/>
    </location>
</feature>
<evidence type="ECO:0000256" key="1">
    <source>
        <dbReference type="PROSITE-ProRule" id="PRU00339"/>
    </source>
</evidence>
<dbReference type="PROSITE" id="PS50293">
    <property type="entry name" value="TPR_REGION"/>
    <property type="match status" value="1"/>
</dbReference>
<name>A0ABU5GWE8_9BACT</name>
<feature type="compositionally biased region" description="Basic residues" evidence="2">
    <location>
        <begin position="1"/>
        <end position="16"/>
    </location>
</feature>
<evidence type="ECO:0000256" key="2">
    <source>
        <dbReference type="SAM" id="MobiDB-lite"/>
    </source>
</evidence>
<dbReference type="Gene3D" id="1.25.40.10">
    <property type="entry name" value="Tetratricopeptide repeat domain"/>
    <property type="match status" value="1"/>
</dbReference>
<sequence>MKIHHFEKRAPRPKSRRERDEEELASARPTVPELALRPPRKGGAAADPAPPLPAPKAEPPAAAQAAEPPPPVKPEPPPAKVEAPPAPKEAPEAPARASRKSRRSQASRAPPPSEVEPAPGSVAERLATARRLFTEGKLDEARTVLERLVTLGVATAPVHTQLGAIYLAQGATERALERFEEAISKDPQELSSLLYRGEARLARGDLLLAQQDLQRVLEEGTAGSPLVQRAQQLLQVAEEQRDRKRR</sequence>
<evidence type="ECO:0000313" key="4">
    <source>
        <dbReference type="Proteomes" id="UP001291309"/>
    </source>
</evidence>
<dbReference type="Pfam" id="PF13174">
    <property type="entry name" value="TPR_6"/>
    <property type="match status" value="1"/>
</dbReference>
<proteinExistence type="predicted"/>
<dbReference type="EMBL" id="JAXIVS010000001">
    <property type="protein sequence ID" value="MDY7225513.1"/>
    <property type="molecule type" value="Genomic_DNA"/>
</dbReference>